<dbReference type="AlphaFoldDB" id="A0A938X6D0"/>
<proteinExistence type="predicted"/>
<dbReference type="EMBL" id="JACJKY010000004">
    <property type="protein sequence ID" value="MBM6920212.1"/>
    <property type="molecule type" value="Genomic_DNA"/>
</dbReference>
<organism evidence="1 2">
    <name type="scientific">Merdimmobilis hominis</name>
    <dbReference type="NCBI Taxonomy" id="2897707"/>
    <lineage>
        <taxon>Bacteria</taxon>
        <taxon>Bacillati</taxon>
        <taxon>Bacillota</taxon>
        <taxon>Clostridia</taxon>
        <taxon>Eubacteriales</taxon>
        <taxon>Oscillospiraceae</taxon>
        <taxon>Merdimmobilis</taxon>
    </lineage>
</organism>
<gene>
    <name evidence="1" type="ORF">H6A12_03440</name>
</gene>
<dbReference type="Proteomes" id="UP000774750">
    <property type="component" value="Unassembled WGS sequence"/>
</dbReference>
<evidence type="ECO:0000313" key="2">
    <source>
        <dbReference type="Proteomes" id="UP000774750"/>
    </source>
</evidence>
<keyword evidence="2" id="KW-1185">Reference proteome</keyword>
<evidence type="ECO:0000313" key="1">
    <source>
        <dbReference type="EMBL" id="MBM6920212.1"/>
    </source>
</evidence>
<sequence length="113" mass="13178">MTDYLYFFLREYHCPDMTEFGAFFLLENRQDSLHHTDMGLSLPLKQSACFAEFTEVLTLRSPIQEIRLLHSCFVLNDSYAISVFMEPGILEPETEQILLEDSTSKEVRFDVSK</sequence>
<name>A0A938X6D0_9FIRM</name>
<dbReference type="RefSeq" id="WP_204444776.1">
    <property type="nucleotide sequence ID" value="NZ_JACJKY010000004.1"/>
</dbReference>
<reference evidence="1" key="1">
    <citation type="submission" date="2020-08" db="EMBL/GenBank/DDBJ databases">
        <authorList>
            <person name="Cejkova D."/>
            <person name="Kubasova T."/>
            <person name="Jahodarova E."/>
            <person name="Rychlik I."/>
        </authorList>
    </citation>
    <scope>NUCLEOTIDE SEQUENCE</scope>
    <source>
        <strain evidence="1">An559</strain>
    </source>
</reference>
<protein>
    <submittedName>
        <fullName evidence="1">Uncharacterized protein</fullName>
    </submittedName>
</protein>
<reference evidence="1" key="2">
    <citation type="journal article" date="2021" name="Sci. Rep.">
        <title>The distribution of antibiotic resistance genes in chicken gut microbiota commensals.</title>
        <authorList>
            <person name="Juricova H."/>
            <person name="Matiasovicova J."/>
            <person name="Kubasova T."/>
            <person name="Cejkova D."/>
            <person name="Rychlik I."/>
        </authorList>
    </citation>
    <scope>NUCLEOTIDE SEQUENCE</scope>
    <source>
        <strain evidence="1">An559</strain>
    </source>
</reference>
<comment type="caution">
    <text evidence="1">The sequence shown here is derived from an EMBL/GenBank/DDBJ whole genome shotgun (WGS) entry which is preliminary data.</text>
</comment>
<accession>A0A938X6D0</accession>